<evidence type="ECO:0000313" key="3">
    <source>
        <dbReference type="EMBL" id="CAF3935561.1"/>
    </source>
</evidence>
<feature type="transmembrane region" description="Helical" evidence="1">
    <location>
        <begin position="306"/>
        <end position="326"/>
    </location>
</feature>
<feature type="transmembrane region" description="Helical" evidence="1">
    <location>
        <begin position="80"/>
        <end position="99"/>
    </location>
</feature>
<feature type="transmembrane region" description="Helical" evidence="1">
    <location>
        <begin position="233"/>
        <end position="255"/>
    </location>
</feature>
<protein>
    <submittedName>
        <fullName evidence="2">Uncharacterized protein</fullName>
    </submittedName>
</protein>
<proteinExistence type="predicted"/>
<gene>
    <name evidence="3" type="ORF">JBS370_LOCUS22700</name>
    <name evidence="2" type="ORF">ZHD862_LOCUS12317</name>
</gene>
<feature type="transmembrane region" description="Helical" evidence="1">
    <location>
        <begin position="275"/>
        <end position="294"/>
    </location>
</feature>
<comment type="caution">
    <text evidence="2">The sequence shown here is derived from an EMBL/GenBank/DDBJ whole genome shotgun (WGS) entry which is preliminary data.</text>
</comment>
<evidence type="ECO:0000313" key="4">
    <source>
        <dbReference type="Proteomes" id="UP000663864"/>
    </source>
</evidence>
<name>A0A814GII6_9BILA</name>
<accession>A0A814GII6</accession>
<organism evidence="2 4">
    <name type="scientific">Rotaria sordida</name>
    <dbReference type="NCBI Taxonomy" id="392033"/>
    <lineage>
        <taxon>Eukaryota</taxon>
        <taxon>Metazoa</taxon>
        <taxon>Spiralia</taxon>
        <taxon>Gnathifera</taxon>
        <taxon>Rotifera</taxon>
        <taxon>Eurotatoria</taxon>
        <taxon>Bdelloidea</taxon>
        <taxon>Philodinida</taxon>
        <taxon>Philodinidae</taxon>
        <taxon>Rotaria</taxon>
    </lineage>
</organism>
<feature type="transmembrane region" description="Helical" evidence="1">
    <location>
        <begin position="170"/>
        <end position="189"/>
    </location>
</feature>
<reference evidence="2" key="1">
    <citation type="submission" date="2021-02" db="EMBL/GenBank/DDBJ databases">
        <authorList>
            <person name="Nowell W R."/>
        </authorList>
    </citation>
    <scope>NUCLEOTIDE SEQUENCE</scope>
</reference>
<keyword evidence="1" id="KW-0812">Transmembrane</keyword>
<feature type="transmembrane region" description="Helical" evidence="1">
    <location>
        <begin position="195"/>
        <end position="221"/>
    </location>
</feature>
<feature type="transmembrane region" description="Helical" evidence="1">
    <location>
        <begin position="135"/>
        <end position="155"/>
    </location>
</feature>
<keyword evidence="1" id="KW-0472">Membrane</keyword>
<dbReference type="Proteomes" id="UP000663864">
    <property type="component" value="Unassembled WGS sequence"/>
</dbReference>
<dbReference type="AlphaFoldDB" id="A0A814GII6"/>
<sequence length="387" mass="45951">MMQVNSKFQHQKSEISPVYVDPNQMSDMDNVRLRHTKSNIPIEPKSQYANLVLGTDDFQSNQRDNDLPLMSRNKHNIRQILLLIFTALSYLLYTLRAYIPDNIQTYSHFWSSMKPSSIRRVYTPDLRPDLVIENFLLRLAETCQTLWLVYILSYIPRRTHLGYVYRNPDIFNSFLCFLLISALSFQIISQMPIPSEISCACLLISFILLIIICRLVAVKLVKYEEKIKSIDLLIMHYFILNCLFLYTTTIVYLTICSSIENFIIYLDSYFKLPTLPTTIGLSSVFILLLIYFLLDRFVYENEFYSIWTPYLFITIIFICPPLRRLLSSDIYLITDGLNFYLLWILFSITIIMILIRLYRQIFIKYEEMKRKQRIHSFIEQVNFEIET</sequence>
<dbReference type="EMBL" id="CAJOBD010003218">
    <property type="protein sequence ID" value="CAF3935561.1"/>
    <property type="molecule type" value="Genomic_DNA"/>
</dbReference>
<dbReference type="EMBL" id="CAJNOT010000482">
    <property type="protein sequence ID" value="CAF0996883.1"/>
    <property type="molecule type" value="Genomic_DNA"/>
</dbReference>
<keyword evidence="1" id="KW-1133">Transmembrane helix</keyword>
<evidence type="ECO:0000313" key="2">
    <source>
        <dbReference type="EMBL" id="CAF0996883.1"/>
    </source>
</evidence>
<dbReference type="Proteomes" id="UP000663836">
    <property type="component" value="Unassembled WGS sequence"/>
</dbReference>
<feature type="transmembrane region" description="Helical" evidence="1">
    <location>
        <begin position="338"/>
        <end position="358"/>
    </location>
</feature>
<evidence type="ECO:0000256" key="1">
    <source>
        <dbReference type="SAM" id="Phobius"/>
    </source>
</evidence>